<dbReference type="EMBL" id="FQYT01000003">
    <property type="protein sequence ID" value="SHI44116.1"/>
    <property type="molecule type" value="Genomic_DNA"/>
</dbReference>
<gene>
    <name evidence="2" type="ORF">SAMN02745691_00268</name>
</gene>
<dbReference type="GO" id="GO:0008270">
    <property type="term" value="F:zinc ion binding"/>
    <property type="evidence" value="ECO:0007669"/>
    <property type="project" value="InterPro"/>
</dbReference>
<reference evidence="2 3" key="1">
    <citation type="submission" date="2016-11" db="EMBL/GenBank/DDBJ databases">
        <authorList>
            <person name="Jaros S."/>
            <person name="Januszkiewicz K."/>
            <person name="Wedrychowicz H."/>
        </authorList>
    </citation>
    <scope>NUCLEOTIDE SEQUENCE [LARGE SCALE GENOMIC DNA]</scope>
    <source>
        <strain evidence="2 3">DSM 15970</strain>
    </source>
</reference>
<sequence>MTKDEIKAIVSVPEVLERYGVKVKHGRCNGICHGGTDLNAKVSRDFYYCYVCGKGMDIFDLTMHFAQCDFRTAFELLGGTDKPSFKAKTLAEQAQRRARQRIETERIEKAELRRICDYITVYQNLIAESEPLSDEWCWYQNKLPYEYHKLECHMERK</sequence>
<accession>A0A1M6B5X2</accession>
<dbReference type="InterPro" id="IPR002694">
    <property type="entry name" value="Znf_CHC2"/>
</dbReference>
<evidence type="ECO:0000259" key="1">
    <source>
        <dbReference type="Pfam" id="PF01807"/>
    </source>
</evidence>
<dbReference type="STRING" id="1122934.SAMN02745691_00268"/>
<dbReference type="SUPFAM" id="SSF57783">
    <property type="entry name" value="Zinc beta-ribbon"/>
    <property type="match status" value="1"/>
</dbReference>
<protein>
    <recommendedName>
        <fullName evidence="1">Zinc finger CHC2-type domain-containing protein</fullName>
    </recommendedName>
</protein>
<keyword evidence="3" id="KW-1185">Reference proteome</keyword>
<dbReference type="Proteomes" id="UP000184342">
    <property type="component" value="Unassembled WGS sequence"/>
</dbReference>
<dbReference type="Pfam" id="PF01807">
    <property type="entry name" value="Zn_ribbon_DnaG"/>
    <property type="match status" value="1"/>
</dbReference>
<name>A0A1M6B5X2_9FIRM</name>
<evidence type="ECO:0000313" key="2">
    <source>
        <dbReference type="EMBL" id="SHI44116.1"/>
    </source>
</evidence>
<proteinExistence type="predicted"/>
<dbReference type="GO" id="GO:0003899">
    <property type="term" value="F:DNA-directed RNA polymerase activity"/>
    <property type="evidence" value="ECO:0007669"/>
    <property type="project" value="InterPro"/>
</dbReference>
<evidence type="ECO:0000313" key="3">
    <source>
        <dbReference type="Proteomes" id="UP000184342"/>
    </source>
</evidence>
<organism evidence="2 3">
    <name type="scientific">Parasporobacterium paucivorans DSM 15970</name>
    <dbReference type="NCBI Taxonomy" id="1122934"/>
    <lineage>
        <taxon>Bacteria</taxon>
        <taxon>Bacillati</taxon>
        <taxon>Bacillota</taxon>
        <taxon>Clostridia</taxon>
        <taxon>Lachnospirales</taxon>
        <taxon>Lachnospiraceae</taxon>
        <taxon>Parasporobacterium</taxon>
    </lineage>
</organism>
<dbReference type="Gene3D" id="3.90.580.10">
    <property type="entry name" value="Zinc finger, CHC2-type domain"/>
    <property type="match status" value="1"/>
</dbReference>
<dbReference type="RefSeq" id="WP_073992565.1">
    <property type="nucleotide sequence ID" value="NZ_FQYT01000003.1"/>
</dbReference>
<feature type="domain" description="Zinc finger CHC2-type" evidence="1">
    <location>
        <begin position="8"/>
        <end position="77"/>
    </location>
</feature>
<dbReference type="AlphaFoldDB" id="A0A1M6B5X2"/>
<dbReference type="GO" id="GO:0006260">
    <property type="term" value="P:DNA replication"/>
    <property type="evidence" value="ECO:0007669"/>
    <property type="project" value="InterPro"/>
</dbReference>
<dbReference type="OrthoDB" id="9773296at2"/>
<dbReference type="InterPro" id="IPR036977">
    <property type="entry name" value="DNA_primase_Znf_CHC2"/>
</dbReference>
<dbReference type="GO" id="GO:0003677">
    <property type="term" value="F:DNA binding"/>
    <property type="evidence" value="ECO:0007669"/>
    <property type="project" value="InterPro"/>
</dbReference>